<accession>A0A8X7BQT4</accession>
<reference evidence="2" key="1">
    <citation type="submission" date="2020-08" db="EMBL/GenBank/DDBJ databases">
        <title>Multicomponent nature underlies the extraordinary mechanical properties of spider dragline silk.</title>
        <authorList>
            <person name="Kono N."/>
            <person name="Nakamura H."/>
            <person name="Mori M."/>
            <person name="Yoshida Y."/>
            <person name="Ohtoshi R."/>
            <person name="Malay A.D."/>
            <person name="Moran D.A.P."/>
            <person name="Tomita M."/>
            <person name="Numata K."/>
            <person name="Arakawa K."/>
        </authorList>
    </citation>
    <scope>NUCLEOTIDE SEQUENCE</scope>
</reference>
<evidence type="ECO:0000313" key="2">
    <source>
        <dbReference type="EMBL" id="GFY38809.1"/>
    </source>
</evidence>
<proteinExistence type="predicted"/>
<feature type="compositionally biased region" description="Polar residues" evidence="1">
    <location>
        <begin position="86"/>
        <end position="102"/>
    </location>
</feature>
<dbReference type="AlphaFoldDB" id="A0A8X7BQT4"/>
<dbReference type="OrthoDB" id="6141723at2759"/>
<dbReference type="EMBL" id="BMAV01001084">
    <property type="protein sequence ID" value="GFY38809.1"/>
    <property type="molecule type" value="Genomic_DNA"/>
</dbReference>
<name>A0A8X7BQT4_9ARAC</name>
<evidence type="ECO:0000256" key="1">
    <source>
        <dbReference type="SAM" id="MobiDB-lite"/>
    </source>
</evidence>
<keyword evidence="3" id="KW-1185">Reference proteome</keyword>
<dbReference type="Proteomes" id="UP000886998">
    <property type="component" value="Unassembled WGS sequence"/>
</dbReference>
<protein>
    <submittedName>
        <fullName evidence="2">Uncharacterized protein</fullName>
    </submittedName>
</protein>
<evidence type="ECO:0000313" key="3">
    <source>
        <dbReference type="Proteomes" id="UP000886998"/>
    </source>
</evidence>
<feature type="region of interest" description="Disordered" evidence="1">
    <location>
        <begin position="78"/>
        <end position="102"/>
    </location>
</feature>
<comment type="caution">
    <text evidence="2">The sequence shown here is derived from an EMBL/GenBank/DDBJ whole genome shotgun (WGS) entry which is preliminary data.</text>
</comment>
<sequence>MEPKGAVGKLSHVVGDQNRVLRGFGSYFPKNVGVKTRGKVSGYAKAKGIVREMVPINRRSATIPLNRNRPIHAKRNHFRLKPGIPDNSQSQGGTFKEIVSNT</sequence>
<gene>
    <name evidence="2" type="ORF">TNIN_64661</name>
</gene>
<organism evidence="2 3">
    <name type="scientific">Trichonephila inaurata madagascariensis</name>
    <dbReference type="NCBI Taxonomy" id="2747483"/>
    <lineage>
        <taxon>Eukaryota</taxon>
        <taxon>Metazoa</taxon>
        <taxon>Ecdysozoa</taxon>
        <taxon>Arthropoda</taxon>
        <taxon>Chelicerata</taxon>
        <taxon>Arachnida</taxon>
        <taxon>Araneae</taxon>
        <taxon>Araneomorphae</taxon>
        <taxon>Entelegynae</taxon>
        <taxon>Araneoidea</taxon>
        <taxon>Nephilidae</taxon>
        <taxon>Trichonephila</taxon>
        <taxon>Trichonephila inaurata</taxon>
    </lineage>
</organism>